<gene>
    <name evidence="1" type="ORF">BBM1128_02125</name>
</gene>
<dbReference type="EMBL" id="AVQD01000003">
    <property type="protein sequence ID" value="KOA42984.1"/>
    <property type="molecule type" value="Genomic_DNA"/>
</dbReference>
<sequence length="95" mass="10750">MSIETESFDLTFGSIHYAGTRLTIPIDDDEYMVYRVEIANHRRGSSSLVTFHLDRDDSRPEHKTVGQSASAYLSVDEAKQIMQALQQAIKEADDE</sequence>
<reference evidence="1 2" key="1">
    <citation type="journal article" date="2015" name="Int J Genomics">
        <title>Comparative Genomics Revealed Genetic Diversity and Species/Strain-Level Differences in Carbohydrate Metabolism of Three Probiotic Bifidobacterial Species.</title>
        <authorList>
            <person name="Odamaki T."/>
            <person name="Horigome A."/>
            <person name="Sugahara H."/>
            <person name="Hashikura N."/>
            <person name="Minami J."/>
            <person name="Xiao J.Z."/>
            <person name="Abe F."/>
        </authorList>
    </citation>
    <scope>NUCLEOTIDE SEQUENCE [LARGE SCALE GENOMIC DNA]</scope>
    <source>
        <strain evidence="1 2">MCC 1128</strain>
    </source>
</reference>
<dbReference type="RefSeq" id="WP_012577832.1">
    <property type="nucleotide sequence ID" value="NZ_AVQD01000003.1"/>
</dbReference>
<comment type="caution">
    <text evidence="1">The sequence shown here is derived from an EMBL/GenBank/DDBJ whole genome shotgun (WGS) entry which is preliminary data.</text>
</comment>
<dbReference type="AlphaFoldDB" id="A0A0L7B694"/>
<protein>
    <submittedName>
        <fullName evidence="1">Uncharacterized protein</fullName>
    </submittedName>
</protein>
<dbReference type="PATRIC" id="fig|1365965.3.peg.429"/>
<dbReference type="Proteomes" id="UP000037193">
    <property type="component" value="Unassembled WGS sequence"/>
</dbReference>
<organism evidence="1 2">
    <name type="scientific">Bifidobacterium breve MCC 1128</name>
    <dbReference type="NCBI Taxonomy" id="1365965"/>
    <lineage>
        <taxon>Bacteria</taxon>
        <taxon>Bacillati</taxon>
        <taxon>Actinomycetota</taxon>
        <taxon>Actinomycetes</taxon>
        <taxon>Bifidobacteriales</taxon>
        <taxon>Bifidobacteriaceae</taxon>
        <taxon>Bifidobacterium</taxon>
    </lineage>
</organism>
<evidence type="ECO:0000313" key="1">
    <source>
        <dbReference type="EMBL" id="KOA42984.1"/>
    </source>
</evidence>
<name>A0A0L7B694_BIFBR</name>
<evidence type="ECO:0000313" key="2">
    <source>
        <dbReference type="Proteomes" id="UP000037193"/>
    </source>
</evidence>
<accession>A0A0L7B694</accession>
<proteinExistence type="predicted"/>